<dbReference type="OrthoDB" id="408631at2759"/>
<dbReference type="EMBL" id="JAAAUQ010000950">
    <property type="protein sequence ID" value="KAF9145554.1"/>
    <property type="molecule type" value="Genomic_DNA"/>
</dbReference>
<proteinExistence type="predicted"/>
<gene>
    <name evidence="2" type="ORF">BG015_011869</name>
</gene>
<dbReference type="AlphaFoldDB" id="A0A9P5RS40"/>
<feature type="domain" description="Carboxylesterase type B" evidence="1">
    <location>
        <begin position="198"/>
        <end position="501"/>
    </location>
</feature>
<dbReference type="SUPFAM" id="SSF53474">
    <property type="entry name" value="alpha/beta-Hydrolases"/>
    <property type="match status" value="1"/>
</dbReference>
<feature type="domain" description="Carboxylesterase type B" evidence="1">
    <location>
        <begin position="9"/>
        <end position="174"/>
    </location>
</feature>
<evidence type="ECO:0000313" key="2">
    <source>
        <dbReference type="EMBL" id="KAF9145554.1"/>
    </source>
</evidence>
<dbReference type="InterPro" id="IPR002018">
    <property type="entry name" value="CarbesteraseB"/>
</dbReference>
<accession>A0A9P5RS40</accession>
<organism evidence="2 3">
    <name type="scientific">Linnemannia schmuckeri</name>
    <dbReference type="NCBI Taxonomy" id="64567"/>
    <lineage>
        <taxon>Eukaryota</taxon>
        <taxon>Fungi</taxon>
        <taxon>Fungi incertae sedis</taxon>
        <taxon>Mucoromycota</taxon>
        <taxon>Mortierellomycotina</taxon>
        <taxon>Mortierellomycetes</taxon>
        <taxon>Mortierellales</taxon>
        <taxon>Mortierellaceae</taxon>
        <taxon>Linnemannia</taxon>
    </lineage>
</organism>
<dbReference type="Pfam" id="PF00135">
    <property type="entry name" value="COesterase"/>
    <property type="match status" value="2"/>
</dbReference>
<protein>
    <recommendedName>
        <fullName evidence="1">Carboxylesterase type B domain-containing protein</fullName>
    </recommendedName>
</protein>
<comment type="caution">
    <text evidence="2">The sequence shown here is derived from an EMBL/GenBank/DDBJ whole genome shotgun (WGS) entry which is preliminary data.</text>
</comment>
<evidence type="ECO:0000313" key="3">
    <source>
        <dbReference type="Proteomes" id="UP000748756"/>
    </source>
</evidence>
<dbReference type="PANTHER" id="PTHR11559">
    <property type="entry name" value="CARBOXYLESTERASE"/>
    <property type="match status" value="1"/>
</dbReference>
<dbReference type="InterPro" id="IPR050309">
    <property type="entry name" value="Type-B_Carboxylest/Lipase"/>
</dbReference>
<name>A0A9P5RS40_9FUNG</name>
<sequence length="589" mass="65729">MTTRTQDKSPIVSIPNLGSVRGLLNKETDNKVAKFLNVPFGFVEERWRPAAKVEPWDGVRDATKLGPMPPQTTENNALLSLFFGVPEKFVYDEDMSERDCLNCNIFMPASAVGSQEELPVLVWIHGGGMRNGANSVPLYECSDLVLESIKQNKPMIVVSLNYRLNYLGFLSSKEMILDAQEYVKTLPALSNQWYDGSVGNWGILDQILGLEWVRDHIRAFSGNPSRVTIMGQSGGSIAASYLHLIPQARGLFHRSILQSGAASAMPEMYPEQEGQAIFDRLCRLCDVPEDLDPLEKVARLRRVDIERFVEDMNLTPFILFRPTLDGVVFRKDCRTILGDAESYDPQLEWVMTGNTRDEGSMLVAQLGASTLQEYDPFISRFCPPSDRPQFNTIFGTPKTDTEVQHLSVRLTGDGGHRFPVFQVSEAIMAHPHAQLTRYYFDRHTEKLESMMPGIGAHHGVDMFFVFGNATARNVLNEEEREFVKKVQEVWIEFVTAPSPKASTLPKVTESLYPTTSALGEDVGAGEEAVVAEKEAIVFGNDLKVTRGAVERLSAEEIAFWRKSYAYTAEQAALGRASEVGFNLVKGIKP</sequence>
<dbReference type="Proteomes" id="UP000748756">
    <property type="component" value="Unassembled WGS sequence"/>
</dbReference>
<reference evidence="2" key="1">
    <citation type="journal article" date="2020" name="Fungal Divers.">
        <title>Resolving the Mortierellaceae phylogeny through synthesis of multi-gene phylogenetics and phylogenomics.</title>
        <authorList>
            <person name="Vandepol N."/>
            <person name="Liber J."/>
            <person name="Desiro A."/>
            <person name="Na H."/>
            <person name="Kennedy M."/>
            <person name="Barry K."/>
            <person name="Grigoriev I.V."/>
            <person name="Miller A.N."/>
            <person name="O'Donnell K."/>
            <person name="Stajich J.E."/>
            <person name="Bonito G."/>
        </authorList>
    </citation>
    <scope>NUCLEOTIDE SEQUENCE</scope>
    <source>
        <strain evidence="2">NRRL 6426</strain>
    </source>
</reference>
<evidence type="ECO:0000259" key="1">
    <source>
        <dbReference type="Pfam" id="PF00135"/>
    </source>
</evidence>
<keyword evidence="3" id="KW-1185">Reference proteome</keyword>
<dbReference type="InterPro" id="IPR029058">
    <property type="entry name" value="AB_hydrolase_fold"/>
</dbReference>
<dbReference type="Gene3D" id="3.40.50.1820">
    <property type="entry name" value="alpha/beta hydrolase"/>
    <property type="match status" value="1"/>
</dbReference>